<dbReference type="EMBL" id="CM017327">
    <property type="protein sequence ID" value="KAE8099564.1"/>
    <property type="molecule type" value="Genomic_DNA"/>
</dbReference>
<keyword evidence="6" id="KW-0654">Proteoglycan</keyword>
<evidence type="ECO:0000256" key="1">
    <source>
        <dbReference type="ARBA" id="ARBA00004609"/>
    </source>
</evidence>
<dbReference type="Gene3D" id="2.30.180.10">
    <property type="entry name" value="FAS1 domain"/>
    <property type="match status" value="1"/>
</dbReference>
<evidence type="ECO:0000256" key="10">
    <source>
        <dbReference type="SAM" id="MobiDB-lite"/>
    </source>
</evidence>
<dbReference type="PROSITE" id="PS50213">
    <property type="entry name" value="FAS1"/>
    <property type="match status" value="1"/>
</dbReference>
<comment type="subcellular location">
    <subcellularLocation>
        <location evidence="1">Cell membrane</location>
        <topology evidence="1">Lipid-anchor</topology>
        <topology evidence="1">GPI-anchor</topology>
    </subcellularLocation>
</comment>
<evidence type="ECO:0000256" key="8">
    <source>
        <dbReference type="ARBA" id="ARBA00023180"/>
    </source>
</evidence>
<dbReference type="GO" id="GO:0098552">
    <property type="term" value="C:side of membrane"/>
    <property type="evidence" value="ECO:0007669"/>
    <property type="project" value="UniProtKB-KW"/>
</dbReference>
<accession>A0A5N6RJ83</accession>
<evidence type="ECO:0000256" key="5">
    <source>
        <dbReference type="ARBA" id="ARBA00022729"/>
    </source>
</evidence>
<keyword evidence="14" id="KW-1185">Reference proteome</keyword>
<dbReference type="SUPFAM" id="SSF82153">
    <property type="entry name" value="FAS1 domain"/>
    <property type="match status" value="1"/>
</dbReference>
<dbReference type="InterPro" id="IPR000782">
    <property type="entry name" value="FAS1_domain"/>
</dbReference>
<comment type="similarity">
    <text evidence="2">Belongs to the fasciclin-like AGP family.</text>
</comment>
<keyword evidence="8" id="KW-0325">Glycoprotein</keyword>
<dbReference type="SMART" id="SM00554">
    <property type="entry name" value="FAS1"/>
    <property type="match status" value="1"/>
</dbReference>
<keyword evidence="4" id="KW-0336">GPI-anchor</keyword>
<evidence type="ECO:0000256" key="2">
    <source>
        <dbReference type="ARBA" id="ARBA00007843"/>
    </source>
</evidence>
<dbReference type="InterPro" id="IPR036378">
    <property type="entry name" value="FAS1_dom_sf"/>
</dbReference>
<evidence type="ECO:0000256" key="11">
    <source>
        <dbReference type="SAM" id="SignalP"/>
    </source>
</evidence>
<feature type="signal peptide" evidence="11">
    <location>
        <begin position="1"/>
        <end position="24"/>
    </location>
</feature>
<feature type="domain" description="FAS1" evidence="12">
    <location>
        <begin position="42"/>
        <end position="187"/>
    </location>
</feature>
<keyword evidence="5 11" id="KW-0732">Signal</keyword>
<dbReference type="GO" id="GO:0005886">
    <property type="term" value="C:plasma membrane"/>
    <property type="evidence" value="ECO:0007669"/>
    <property type="project" value="UniProtKB-SubCell"/>
</dbReference>
<feature type="chain" id="PRO_5024294951" description="FAS1 domain-containing protein" evidence="11">
    <location>
        <begin position="25"/>
        <end position="246"/>
    </location>
</feature>
<keyword evidence="3" id="KW-1003">Cell membrane</keyword>
<evidence type="ECO:0000256" key="7">
    <source>
        <dbReference type="ARBA" id="ARBA00023136"/>
    </source>
</evidence>
<dbReference type="OrthoDB" id="286301at2759"/>
<dbReference type="FunFam" id="2.30.180.10:FF:000006">
    <property type="entry name" value="Fasciclin-like arabinogalactan protein 11"/>
    <property type="match status" value="1"/>
</dbReference>
<evidence type="ECO:0000313" key="14">
    <source>
        <dbReference type="Proteomes" id="UP000327013"/>
    </source>
</evidence>
<evidence type="ECO:0000256" key="4">
    <source>
        <dbReference type="ARBA" id="ARBA00022622"/>
    </source>
</evidence>
<evidence type="ECO:0000256" key="9">
    <source>
        <dbReference type="ARBA" id="ARBA00024686"/>
    </source>
</evidence>
<dbReference type="Proteomes" id="UP000327013">
    <property type="component" value="Chromosome 7"/>
</dbReference>
<comment type="function">
    <text evidence="9">May be a cell surface adhesion protein.</text>
</comment>
<dbReference type="PANTHER" id="PTHR32077">
    <property type="entry name" value="FASCICLIN-LIKE ARABINOGALACTAN PROTEIN"/>
    <property type="match status" value="1"/>
</dbReference>
<sequence length="246" mass="26081">MKQVIHFSFLIFFIFFICCTATSAQAPAESPAESPAAVPSGPIKIIAILKKSGHFTTFIRLLKNTDMAEQVNGQLKKTNIGRTIFAPPDSGFSDLKLGTLNSLSGSEQLQLVQFHVIPAYLSVLQLQTATNPVHTVAGDSNEGDFQLNVTSSSTQVNITTGVVNATITDTLFNENGRLAVYQVDHVLLPLKLFGTSPLTPPPSKPEKDDGLNATAPASSGVVDPNCQVTAAISVGVAVAALFSLWL</sequence>
<proteinExistence type="inferred from homology"/>
<dbReference type="Pfam" id="PF02469">
    <property type="entry name" value="Fasciclin"/>
    <property type="match status" value="1"/>
</dbReference>
<feature type="region of interest" description="Disordered" evidence="10">
    <location>
        <begin position="197"/>
        <end position="219"/>
    </location>
</feature>
<organism evidence="13 14">
    <name type="scientific">Carpinus fangiana</name>
    <dbReference type="NCBI Taxonomy" id="176857"/>
    <lineage>
        <taxon>Eukaryota</taxon>
        <taxon>Viridiplantae</taxon>
        <taxon>Streptophyta</taxon>
        <taxon>Embryophyta</taxon>
        <taxon>Tracheophyta</taxon>
        <taxon>Spermatophyta</taxon>
        <taxon>Magnoliopsida</taxon>
        <taxon>eudicotyledons</taxon>
        <taxon>Gunneridae</taxon>
        <taxon>Pentapetalae</taxon>
        <taxon>rosids</taxon>
        <taxon>fabids</taxon>
        <taxon>Fagales</taxon>
        <taxon>Betulaceae</taxon>
        <taxon>Carpinus</taxon>
    </lineage>
</organism>
<gene>
    <name evidence="13" type="ORF">FH972_017535</name>
</gene>
<keyword evidence="7" id="KW-0472">Membrane</keyword>
<dbReference type="AlphaFoldDB" id="A0A5N6RJ83"/>
<protein>
    <recommendedName>
        <fullName evidence="12">FAS1 domain-containing protein</fullName>
    </recommendedName>
</protein>
<name>A0A5N6RJ83_9ROSI</name>
<keyword evidence="4" id="KW-0449">Lipoprotein</keyword>
<reference evidence="13 14" key="1">
    <citation type="submission" date="2019-06" db="EMBL/GenBank/DDBJ databases">
        <title>A chromosomal-level reference genome of Carpinus fangiana (Coryloideae, Betulaceae).</title>
        <authorList>
            <person name="Yang X."/>
            <person name="Wang Z."/>
            <person name="Zhang L."/>
            <person name="Hao G."/>
            <person name="Liu J."/>
            <person name="Yang Y."/>
        </authorList>
    </citation>
    <scope>NUCLEOTIDE SEQUENCE [LARGE SCALE GENOMIC DNA]</scope>
    <source>
        <strain evidence="13">Cfa_2016G</strain>
        <tissue evidence="13">Leaf</tissue>
    </source>
</reference>
<dbReference type="GO" id="GO:0009834">
    <property type="term" value="P:plant-type secondary cell wall biogenesis"/>
    <property type="evidence" value="ECO:0007669"/>
    <property type="project" value="TreeGrafter"/>
</dbReference>
<evidence type="ECO:0000313" key="13">
    <source>
        <dbReference type="EMBL" id="KAE8099564.1"/>
    </source>
</evidence>
<evidence type="ECO:0000256" key="6">
    <source>
        <dbReference type="ARBA" id="ARBA00022974"/>
    </source>
</evidence>
<evidence type="ECO:0000256" key="3">
    <source>
        <dbReference type="ARBA" id="ARBA00022475"/>
    </source>
</evidence>
<dbReference type="PANTHER" id="PTHR32077:SF65">
    <property type="entry name" value="FASCICLIN-LIKE ARABINOGALACTAN PROTEIN 11"/>
    <property type="match status" value="1"/>
</dbReference>
<evidence type="ECO:0000259" key="12">
    <source>
        <dbReference type="PROSITE" id="PS50213"/>
    </source>
</evidence>
<dbReference type="InterPro" id="IPR045003">
    <property type="entry name" value="FLA_A"/>
</dbReference>